<evidence type="ECO:0000313" key="13">
    <source>
        <dbReference type="Proteomes" id="UP001237642"/>
    </source>
</evidence>
<evidence type="ECO:0000256" key="9">
    <source>
        <dbReference type="ARBA" id="ARBA00023212"/>
    </source>
</evidence>
<evidence type="ECO:0000256" key="7">
    <source>
        <dbReference type="ARBA" id="ARBA00023002"/>
    </source>
</evidence>
<keyword evidence="5" id="KW-0963">Cytoplasm</keyword>
<evidence type="ECO:0000256" key="2">
    <source>
        <dbReference type="ARBA" id="ARBA00004245"/>
    </source>
</evidence>
<keyword evidence="6" id="KW-0493">Microtubule</keyword>
<evidence type="ECO:0000256" key="4">
    <source>
        <dbReference type="ARBA" id="ARBA00006936"/>
    </source>
</evidence>
<keyword evidence="13" id="KW-1185">Reference proteome</keyword>
<dbReference type="Gene3D" id="3.40.50.12470">
    <property type="match status" value="1"/>
</dbReference>
<dbReference type="GO" id="GO:0005739">
    <property type="term" value="C:mitochondrion"/>
    <property type="evidence" value="ECO:0007669"/>
    <property type="project" value="TreeGrafter"/>
</dbReference>
<gene>
    <name evidence="12" type="ORF">POM88_002512</name>
</gene>
<dbReference type="GO" id="GO:0030976">
    <property type="term" value="F:thiamine pyrophosphate binding"/>
    <property type="evidence" value="ECO:0007669"/>
    <property type="project" value="InterPro"/>
</dbReference>
<evidence type="ECO:0000256" key="5">
    <source>
        <dbReference type="ARBA" id="ARBA00022490"/>
    </source>
</evidence>
<dbReference type="InterPro" id="IPR029061">
    <property type="entry name" value="THDP-binding"/>
</dbReference>
<name>A0AAD8JEJ2_9APIA</name>
<dbReference type="InterPro" id="IPR027329">
    <property type="entry name" value="TPX2_C"/>
</dbReference>
<dbReference type="SUPFAM" id="SSF52518">
    <property type="entry name" value="Thiamin diphosphate-binding fold (THDP-binding)"/>
    <property type="match status" value="2"/>
</dbReference>
<dbReference type="Gene3D" id="3.40.50.970">
    <property type="match status" value="1"/>
</dbReference>
<feature type="domain" description="TPX2 C-terminal" evidence="11">
    <location>
        <begin position="347"/>
        <end position="397"/>
    </location>
</feature>
<comment type="subcellular location">
    <subcellularLocation>
        <location evidence="2">Cytoplasm</location>
        <location evidence="2">Cytoskeleton</location>
    </subcellularLocation>
</comment>
<dbReference type="InterPro" id="IPR023562">
    <property type="entry name" value="ClpP/TepA"/>
</dbReference>
<sequence length="397" mass="45136">MYKVIRSHPSQLEIYQNKLLESGHVTKEDIERIQNKVNNILNEEFIASKDYVPKRRDWLSAYVPKRRDWLSAYWTGFKSPEQVLRIRNTGVNPEILKNIGKAITTLPENFKAHRAVKKIFADRAKMIETGEGIDWAVGEALAFATLLVEGNHVRLSGQDVERGTFSHRHSVLHDQETGKKYYPLDHVVTNQNEEMFTVSNRYVKKSTGLKYIKLIINSSGTHSFTNLNSLLHETSYQNEKMETVGSETEAYAIADMMDYCKSDVYTVNCGMAFGQTTMLLSLGTKGYRAMQPNSSSTDIVISPCAHLCRWAGILLDKDLKPKISDFGLAKLDDFGFKGSETNGGCCAEKRREIEQKVHAKEVENSTLQEKSKESQEAEIKRLRKSLKFKATPMPSFY</sequence>
<dbReference type="Proteomes" id="UP001237642">
    <property type="component" value="Unassembled WGS sequence"/>
</dbReference>
<dbReference type="InterPro" id="IPR005475">
    <property type="entry name" value="Transketolase-like_Pyr-bd"/>
</dbReference>
<dbReference type="Pfam" id="PF02779">
    <property type="entry name" value="Transket_pyr"/>
    <property type="match status" value="1"/>
</dbReference>
<keyword evidence="9" id="KW-0206">Cytoskeleton</keyword>
<dbReference type="GO" id="GO:0045252">
    <property type="term" value="C:oxoglutarate dehydrogenase complex"/>
    <property type="evidence" value="ECO:0007669"/>
    <property type="project" value="TreeGrafter"/>
</dbReference>
<dbReference type="SUPFAM" id="SSF52096">
    <property type="entry name" value="ClpP/crotonase"/>
    <property type="match status" value="1"/>
</dbReference>
<evidence type="ECO:0000313" key="12">
    <source>
        <dbReference type="EMBL" id="KAK1402907.1"/>
    </source>
</evidence>
<proteinExistence type="inferred from homology"/>
<evidence type="ECO:0000259" key="11">
    <source>
        <dbReference type="Pfam" id="PF06886"/>
    </source>
</evidence>
<reference evidence="12" key="1">
    <citation type="submission" date="2023-02" db="EMBL/GenBank/DDBJ databases">
        <title>Genome of toxic invasive species Heracleum sosnowskyi carries increased number of genes despite the absence of recent whole-genome duplications.</title>
        <authorList>
            <person name="Schelkunov M."/>
            <person name="Shtratnikova V."/>
            <person name="Makarenko M."/>
            <person name="Klepikova A."/>
            <person name="Omelchenko D."/>
            <person name="Novikova G."/>
            <person name="Obukhova E."/>
            <person name="Bogdanov V."/>
            <person name="Penin A."/>
            <person name="Logacheva M."/>
        </authorList>
    </citation>
    <scope>NUCLEOTIDE SEQUENCE</scope>
    <source>
        <strain evidence="12">Hsosn_3</strain>
        <tissue evidence="12">Leaf</tissue>
    </source>
</reference>
<evidence type="ECO:0000256" key="8">
    <source>
        <dbReference type="ARBA" id="ARBA00023052"/>
    </source>
</evidence>
<dbReference type="GO" id="GO:0005874">
    <property type="term" value="C:microtubule"/>
    <property type="evidence" value="ECO:0007669"/>
    <property type="project" value="UniProtKB-KW"/>
</dbReference>
<comment type="caution">
    <text evidence="12">The sequence shown here is derived from an EMBL/GenBank/DDBJ whole genome shotgun (WGS) entry which is preliminary data.</text>
</comment>
<keyword evidence="8" id="KW-0786">Thiamine pyrophosphate</keyword>
<dbReference type="EMBL" id="JAUIZM010000001">
    <property type="protein sequence ID" value="KAK1402907.1"/>
    <property type="molecule type" value="Genomic_DNA"/>
</dbReference>
<comment type="cofactor">
    <cofactor evidence="1">
        <name>thiamine diphosphate</name>
        <dbReference type="ChEBI" id="CHEBI:58937"/>
    </cofactor>
</comment>
<dbReference type="AlphaFoldDB" id="A0AAD8JEJ2"/>
<evidence type="ECO:0000256" key="3">
    <source>
        <dbReference type="ARBA" id="ARBA00005885"/>
    </source>
</evidence>
<dbReference type="GO" id="GO:0004591">
    <property type="term" value="F:oxoglutarate dehydrogenase (succinyl-transferring) activity"/>
    <property type="evidence" value="ECO:0007669"/>
    <property type="project" value="TreeGrafter"/>
</dbReference>
<dbReference type="InterPro" id="IPR029045">
    <property type="entry name" value="ClpP/crotonase-like_dom_sf"/>
</dbReference>
<comment type="similarity">
    <text evidence="4">Belongs to the alpha-ketoglutarate dehydrogenase family.</text>
</comment>
<evidence type="ECO:0000259" key="10">
    <source>
        <dbReference type="Pfam" id="PF02779"/>
    </source>
</evidence>
<dbReference type="PANTHER" id="PTHR23152:SF4">
    <property type="entry name" value="2-OXOADIPATE DEHYDROGENASE COMPLEX COMPONENT E1"/>
    <property type="match status" value="1"/>
</dbReference>
<organism evidence="12 13">
    <name type="scientific">Heracleum sosnowskyi</name>
    <dbReference type="NCBI Taxonomy" id="360622"/>
    <lineage>
        <taxon>Eukaryota</taxon>
        <taxon>Viridiplantae</taxon>
        <taxon>Streptophyta</taxon>
        <taxon>Embryophyta</taxon>
        <taxon>Tracheophyta</taxon>
        <taxon>Spermatophyta</taxon>
        <taxon>Magnoliopsida</taxon>
        <taxon>eudicotyledons</taxon>
        <taxon>Gunneridae</taxon>
        <taxon>Pentapetalae</taxon>
        <taxon>asterids</taxon>
        <taxon>campanulids</taxon>
        <taxon>Apiales</taxon>
        <taxon>Apiaceae</taxon>
        <taxon>Apioideae</taxon>
        <taxon>apioid superclade</taxon>
        <taxon>Tordylieae</taxon>
        <taxon>Tordyliinae</taxon>
        <taxon>Heracleum</taxon>
    </lineage>
</organism>
<comment type="similarity">
    <text evidence="3">Belongs to the TPX2 family.</text>
</comment>
<feature type="domain" description="Transketolase-like pyrimidine-binding" evidence="10">
    <location>
        <begin position="132"/>
        <end position="180"/>
    </location>
</feature>
<evidence type="ECO:0000256" key="1">
    <source>
        <dbReference type="ARBA" id="ARBA00001964"/>
    </source>
</evidence>
<dbReference type="Pfam" id="PF00574">
    <property type="entry name" value="CLP_protease"/>
    <property type="match status" value="1"/>
</dbReference>
<accession>A0AAD8JEJ2</accession>
<dbReference type="InterPro" id="IPR011603">
    <property type="entry name" value="2oxoglutarate_DH_E1"/>
</dbReference>
<protein>
    <submittedName>
        <fullName evidence="12">Uncharacterized protein</fullName>
    </submittedName>
</protein>
<dbReference type="Pfam" id="PF06886">
    <property type="entry name" value="TPX2"/>
    <property type="match status" value="1"/>
</dbReference>
<dbReference type="PANTHER" id="PTHR23152">
    <property type="entry name" value="2-OXOGLUTARATE DEHYDROGENASE"/>
    <property type="match status" value="1"/>
</dbReference>
<evidence type="ECO:0000256" key="6">
    <source>
        <dbReference type="ARBA" id="ARBA00022701"/>
    </source>
</evidence>
<dbReference type="GO" id="GO:0006099">
    <property type="term" value="P:tricarboxylic acid cycle"/>
    <property type="evidence" value="ECO:0007669"/>
    <property type="project" value="TreeGrafter"/>
</dbReference>
<keyword evidence="7" id="KW-0560">Oxidoreductase</keyword>
<reference evidence="12" key="2">
    <citation type="submission" date="2023-05" db="EMBL/GenBank/DDBJ databases">
        <authorList>
            <person name="Schelkunov M.I."/>
        </authorList>
    </citation>
    <scope>NUCLEOTIDE SEQUENCE</scope>
    <source>
        <strain evidence="12">Hsosn_3</strain>
        <tissue evidence="12">Leaf</tissue>
    </source>
</reference>